<dbReference type="RefSeq" id="WP_088979955.1">
    <property type="nucleotide sequence ID" value="NZ_LT607413.1"/>
</dbReference>
<name>A0A1C4UD53_MICEC</name>
<protein>
    <submittedName>
        <fullName evidence="1">Uncharacterized protein</fullName>
    </submittedName>
</protein>
<dbReference type="AlphaFoldDB" id="A0A1C4UD53"/>
<keyword evidence="2" id="KW-1185">Reference proteome</keyword>
<dbReference type="InParanoid" id="A0A1C4UD53"/>
<proteinExistence type="predicted"/>
<dbReference type="OrthoDB" id="4476365at2"/>
<accession>A0A1C4UD53</accession>
<sequence length="155" mass="17386">MSDDHQATAIPGWHDVPVLDEPPGDGYYELTENGWGAIIGWFSGAGRMVRCPDRLPHRYTEVCIDRCGTRERTVVRSAEDQQMIDDSINEYLGDAGIPARPAGFRWFLRLPAGYTGPEIESRVSRGVGRLPVDHVHPAQFAPRIREVLRDVYAGR</sequence>
<dbReference type="Proteomes" id="UP000198253">
    <property type="component" value="Chromosome I"/>
</dbReference>
<evidence type="ECO:0000313" key="1">
    <source>
        <dbReference type="EMBL" id="SCE69615.1"/>
    </source>
</evidence>
<dbReference type="EMBL" id="LT607413">
    <property type="protein sequence ID" value="SCE69615.1"/>
    <property type="molecule type" value="Genomic_DNA"/>
</dbReference>
<organism evidence="1 2">
    <name type="scientific">Micromonospora echinospora</name>
    <name type="common">Micromonospora purpurea</name>
    <dbReference type="NCBI Taxonomy" id="1877"/>
    <lineage>
        <taxon>Bacteria</taxon>
        <taxon>Bacillati</taxon>
        <taxon>Actinomycetota</taxon>
        <taxon>Actinomycetes</taxon>
        <taxon>Micromonosporales</taxon>
        <taxon>Micromonosporaceae</taxon>
        <taxon>Micromonospora</taxon>
    </lineage>
</organism>
<evidence type="ECO:0000313" key="2">
    <source>
        <dbReference type="Proteomes" id="UP000198253"/>
    </source>
</evidence>
<dbReference type="InterPro" id="IPR046000">
    <property type="entry name" value="DUF5956"/>
</dbReference>
<gene>
    <name evidence="1" type="ORF">GA0070618_0225</name>
</gene>
<reference evidence="2" key="1">
    <citation type="submission" date="2016-06" db="EMBL/GenBank/DDBJ databases">
        <authorList>
            <person name="Varghese N."/>
            <person name="Submissions Spin"/>
        </authorList>
    </citation>
    <scope>NUCLEOTIDE SEQUENCE [LARGE SCALE GENOMIC DNA]</scope>
    <source>
        <strain evidence="2">DSM 43816</strain>
    </source>
</reference>
<dbReference type="Pfam" id="PF19381">
    <property type="entry name" value="DUF5956"/>
    <property type="match status" value="1"/>
</dbReference>